<accession>A0AAV0L8E3</accession>
<organism evidence="1 2">
    <name type="scientific">Linum tenue</name>
    <dbReference type="NCBI Taxonomy" id="586396"/>
    <lineage>
        <taxon>Eukaryota</taxon>
        <taxon>Viridiplantae</taxon>
        <taxon>Streptophyta</taxon>
        <taxon>Embryophyta</taxon>
        <taxon>Tracheophyta</taxon>
        <taxon>Spermatophyta</taxon>
        <taxon>Magnoliopsida</taxon>
        <taxon>eudicotyledons</taxon>
        <taxon>Gunneridae</taxon>
        <taxon>Pentapetalae</taxon>
        <taxon>rosids</taxon>
        <taxon>fabids</taxon>
        <taxon>Malpighiales</taxon>
        <taxon>Linaceae</taxon>
        <taxon>Linum</taxon>
    </lineage>
</organism>
<sequence length="34" mass="4307">MTPVEYPKRITRRYNEFQISSKFIFPKYWTSHVR</sequence>
<gene>
    <name evidence="1" type="ORF">LITE_LOCUS22053</name>
</gene>
<name>A0AAV0L8E3_9ROSI</name>
<evidence type="ECO:0000313" key="1">
    <source>
        <dbReference type="EMBL" id="CAI0429283.1"/>
    </source>
</evidence>
<dbReference type="EMBL" id="CAMGYJ010000006">
    <property type="protein sequence ID" value="CAI0429283.1"/>
    <property type="molecule type" value="Genomic_DNA"/>
</dbReference>
<dbReference type="AlphaFoldDB" id="A0AAV0L8E3"/>
<dbReference type="Proteomes" id="UP001154282">
    <property type="component" value="Unassembled WGS sequence"/>
</dbReference>
<protein>
    <submittedName>
        <fullName evidence="1">Uncharacterized protein</fullName>
    </submittedName>
</protein>
<proteinExistence type="predicted"/>
<evidence type="ECO:0000313" key="2">
    <source>
        <dbReference type="Proteomes" id="UP001154282"/>
    </source>
</evidence>
<comment type="caution">
    <text evidence="1">The sequence shown here is derived from an EMBL/GenBank/DDBJ whole genome shotgun (WGS) entry which is preliminary data.</text>
</comment>
<keyword evidence="2" id="KW-1185">Reference proteome</keyword>
<reference evidence="1" key="1">
    <citation type="submission" date="2022-08" db="EMBL/GenBank/DDBJ databases">
        <authorList>
            <person name="Gutierrez-Valencia J."/>
        </authorList>
    </citation>
    <scope>NUCLEOTIDE SEQUENCE</scope>
</reference>